<dbReference type="EMBL" id="BOPF01000026">
    <property type="protein sequence ID" value="GIJ49399.1"/>
    <property type="molecule type" value="Genomic_DNA"/>
</dbReference>
<name>A0A8J3YPK1_9ACTN</name>
<proteinExistence type="predicted"/>
<protein>
    <submittedName>
        <fullName evidence="2">Uncharacterized protein</fullName>
    </submittedName>
</protein>
<evidence type="ECO:0000313" key="3">
    <source>
        <dbReference type="Proteomes" id="UP000619260"/>
    </source>
</evidence>
<feature type="region of interest" description="Disordered" evidence="1">
    <location>
        <begin position="266"/>
        <end position="311"/>
    </location>
</feature>
<organism evidence="2 3">
    <name type="scientific">Virgisporangium aliadipatigenens</name>
    <dbReference type="NCBI Taxonomy" id="741659"/>
    <lineage>
        <taxon>Bacteria</taxon>
        <taxon>Bacillati</taxon>
        <taxon>Actinomycetota</taxon>
        <taxon>Actinomycetes</taxon>
        <taxon>Micromonosporales</taxon>
        <taxon>Micromonosporaceae</taxon>
        <taxon>Virgisporangium</taxon>
    </lineage>
</organism>
<keyword evidence="3" id="KW-1185">Reference proteome</keyword>
<gene>
    <name evidence="2" type="ORF">Val02_62850</name>
</gene>
<evidence type="ECO:0000313" key="2">
    <source>
        <dbReference type="EMBL" id="GIJ49399.1"/>
    </source>
</evidence>
<dbReference type="AlphaFoldDB" id="A0A8J3YPK1"/>
<comment type="caution">
    <text evidence="2">The sequence shown here is derived from an EMBL/GenBank/DDBJ whole genome shotgun (WGS) entry which is preliminary data.</text>
</comment>
<dbReference type="Proteomes" id="UP000619260">
    <property type="component" value="Unassembled WGS sequence"/>
</dbReference>
<feature type="compositionally biased region" description="Basic and acidic residues" evidence="1">
    <location>
        <begin position="266"/>
        <end position="282"/>
    </location>
</feature>
<sequence length="311" mass="34424">MPVSVWRTSRTGTDGTGISASLAQRIVVTYSFHAATVIDLTNSDAITTACLRGRRRHHRAYFDGAADLVITNATRPDSPDDADPAGGAHEPVDVAQWFGTDLAGNPRVLREHVTVGDVHRQASLVVATLPLRPDMRTTDRVRLELLVSVCGSLLRNDGCLVLILDHPEGTDPLTNGPPQQDADIFAMALRHLQRIIVIDTESDTDQYTYGIDEELLAIDADNRQWRLQLRAPRDLHVFVTRKDRPSNHGLSPQLVFTYTDIAGRHRDPDPYIGRHGDPDYQGRHHTSSNPTKPHPDSIRHGRTPGPIDGEH</sequence>
<evidence type="ECO:0000256" key="1">
    <source>
        <dbReference type="SAM" id="MobiDB-lite"/>
    </source>
</evidence>
<dbReference type="RefSeq" id="WP_203902864.1">
    <property type="nucleotide sequence ID" value="NZ_BOPF01000026.1"/>
</dbReference>
<accession>A0A8J3YPK1</accession>
<reference evidence="2" key="1">
    <citation type="submission" date="2021-01" db="EMBL/GenBank/DDBJ databases">
        <title>Whole genome shotgun sequence of Virgisporangium aliadipatigenens NBRC 105644.</title>
        <authorList>
            <person name="Komaki H."/>
            <person name="Tamura T."/>
        </authorList>
    </citation>
    <scope>NUCLEOTIDE SEQUENCE</scope>
    <source>
        <strain evidence="2">NBRC 105644</strain>
    </source>
</reference>